<proteinExistence type="predicted"/>
<dbReference type="EMBL" id="JAWZYT010006289">
    <property type="protein sequence ID" value="KAK4288473.1"/>
    <property type="molecule type" value="Genomic_DNA"/>
</dbReference>
<reference evidence="1" key="1">
    <citation type="submission" date="2023-11" db="EMBL/GenBank/DDBJ databases">
        <title>Genome assemblies of two species of porcelain crab, Petrolisthes cinctipes and Petrolisthes manimaculis (Anomura: Porcellanidae).</title>
        <authorList>
            <person name="Angst P."/>
        </authorList>
    </citation>
    <scope>NUCLEOTIDE SEQUENCE</scope>
    <source>
        <strain evidence="1">PB745_02</strain>
        <tissue evidence="1">Gill</tissue>
    </source>
</reference>
<keyword evidence="2" id="KW-1185">Reference proteome</keyword>
<organism evidence="1 2">
    <name type="scientific">Petrolisthes manimaculis</name>
    <dbReference type="NCBI Taxonomy" id="1843537"/>
    <lineage>
        <taxon>Eukaryota</taxon>
        <taxon>Metazoa</taxon>
        <taxon>Ecdysozoa</taxon>
        <taxon>Arthropoda</taxon>
        <taxon>Crustacea</taxon>
        <taxon>Multicrustacea</taxon>
        <taxon>Malacostraca</taxon>
        <taxon>Eumalacostraca</taxon>
        <taxon>Eucarida</taxon>
        <taxon>Decapoda</taxon>
        <taxon>Pleocyemata</taxon>
        <taxon>Anomura</taxon>
        <taxon>Galatheoidea</taxon>
        <taxon>Porcellanidae</taxon>
        <taxon>Petrolisthes</taxon>
    </lineage>
</organism>
<gene>
    <name evidence="1" type="ORF">Pmani_038495</name>
</gene>
<sequence length="75" mass="8701">MERLEGFGELGEVLSEERRMKGDELKLEEVLTGEEEKKKCGELGRRGEGVMRCGKEWHRYEGKGKKEMRERGKDG</sequence>
<dbReference type="AlphaFoldDB" id="A0AAE1NF36"/>
<accession>A0AAE1NF36</accession>
<evidence type="ECO:0000313" key="1">
    <source>
        <dbReference type="EMBL" id="KAK4288473.1"/>
    </source>
</evidence>
<name>A0AAE1NF36_9EUCA</name>
<comment type="caution">
    <text evidence="1">The sequence shown here is derived from an EMBL/GenBank/DDBJ whole genome shotgun (WGS) entry which is preliminary data.</text>
</comment>
<protein>
    <submittedName>
        <fullName evidence="1">Uncharacterized protein</fullName>
    </submittedName>
</protein>
<evidence type="ECO:0000313" key="2">
    <source>
        <dbReference type="Proteomes" id="UP001292094"/>
    </source>
</evidence>
<dbReference type="Proteomes" id="UP001292094">
    <property type="component" value="Unassembled WGS sequence"/>
</dbReference>